<keyword evidence="1" id="KW-0812">Transmembrane</keyword>
<dbReference type="InterPro" id="IPR003675">
    <property type="entry name" value="Rce1/LyrA-like_dom"/>
</dbReference>
<name>A0A1H8FM62_9BACI</name>
<dbReference type="EMBL" id="FOBW01000011">
    <property type="protein sequence ID" value="SEN32715.1"/>
    <property type="molecule type" value="Genomic_DNA"/>
</dbReference>
<feature type="transmembrane region" description="Helical" evidence="1">
    <location>
        <begin position="105"/>
        <end position="123"/>
    </location>
</feature>
<dbReference type="RefSeq" id="WP_090747759.1">
    <property type="nucleotide sequence ID" value="NZ_FOBW01000011.1"/>
</dbReference>
<feature type="transmembrane region" description="Helical" evidence="1">
    <location>
        <begin position="158"/>
        <end position="177"/>
    </location>
</feature>
<reference evidence="4" key="1">
    <citation type="submission" date="2016-10" db="EMBL/GenBank/DDBJ databases">
        <authorList>
            <person name="Varghese N."/>
            <person name="Submissions S."/>
        </authorList>
    </citation>
    <scope>NUCLEOTIDE SEQUENCE [LARGE SCALE GENOMIC DNA]</scope>
    <source>
        <strain evidence="4">B48,IBRC-M 10115,DSM 25386,CECT 8001</strain>
    </source>
</reference>
<proteinExistence type="predicted"/>
<accession>A0A1H8FM62</accession>
<keyword evidence="1" id="KW-0472">Membrane</keyword>
<protein>
    <recommendedName>
        <fullName evidence="2">CAAX prenyl protease 2/Lysostaphin resistance protein A-like domain-containing protein</fullName>
    </recommendedName>
</protein>
<feature type="transmembrane region" description="Helical" evidence="1">
    <location>
        <begin position="9"/>
        <end position="25"/>
    </location>
</feature>
<keyword evidence="4" id="KW-1185">Reference proteome</keyword>
<sequence>MKKVISDRRLVFGYILVHLLLYFSFNQEKVFWYIFTASMLILISYTILNETKVDGPNKNYFVIGILSGIALYGVFWLGDALITLLNLPLSGQISKLYNLFSPENAWHYLVLILIIAPGEEIFWRGFIQKRILRSTDARTSILLSTLLYASVQIHSGEFILILAALTGGVVWGALYAWKRNIRLVVLSHIVFDLLLFVFLPLR</sequence>
<evidence type="ECO:0000259" key="2">
    <source>
        <dbReference type="Pfam" id="PF02517"/>
    </source>
</evidence>
<dbReference type="OrthoDB" id="1903300at2"/>
<feature type="transmembrane region" description="Helical" evidence="1">
    <location>
        <begin position="183"/>
        <end position="201"/>
    </location>
</feature>
<dbReference type="GO" id="GO:0004175">
    <property type="term" value="F:endopeptidase activity"/>
    <property type="evidence" value="ECO:0007669"/>
    <property type="project" value="UniProtKB-ARBA"/>
</dbReference>
<feature type="domain" description="CAAX prenyl protease 2/Lysostaphin resistance protein A-like" evidence="2">
    <location>
        <begin position="104"/>
        <end position="193"/>
    </location>
</feature>
<evidence type="ECO:0000313" key="4">
    <source>
        <dbReference type="Proteomes" id="UP000198553"/>
    </source>
</evidence>
<dbReference type="Pfam" id="PF02517">
    <property type="entry name" value="Rce1-like"/>
    <property type="match status" value="1"/>
</dbReference>
<feature type="transmembrane region" description="Helical" evidence="1">
    <location>
        <begin position="31"/>
        <end position="48"/>
    </location>
</feature>
<dbReference type="STRING" id="930146.SAMN05192533_111112"/>
<gene>
    <name evidence="3" type="ORF">SAMN05192533_111112</name>
</gene>
<dbReference type="AlphaFoldDB" id="A0A1H8FM62"/>
<keyword evidence="1" id="KW-1133">Transmembrane helix</keyword>
<evidence type="ECO:0000256" key="1">
    <source>
        <dbReference type="SAM" id="Phobius"/>
    </source>
</evidence>
<feature type="transmembrane region" description="Helical" evidence="1">
    <location>
        <begin position="60"/>
        <end position="85"/>
    </location>
</feature>
<evidence type="ECO:0000313" key="3">
    <source>
        <dbReference type="EMBL" id="SEN32715.1"/>
    </source>
</evidence>
<organism evidence="3 4">
    <name type="scientific">Mesobacillus persicus</name>
    <dbReference type="NCBI Taxonomy" id="930146"/>
    <lineage>
        <taxon>Bacteria</taxon>
        <taxon>Bacillati</taxon>
        <taxon>Bacillota</taxon>
        <taxon>Bacilli</taxon>
        <taxon>Bacillales</taxon>
        <taxon>Bacillaceae</taxon>
        <taxon>Mesobacillus</taxon>
    </lineage>
</organism>
<dbReference type="Proteomes" id="UP000198553">
    <property type="component" value="Unassembled WGS sequence"/>
</dbReference>
<dbReference type="GO" id="GO:0080120">
    <property type="term" value="P:CAAX-box protein maturation"/>
    <property type="evidence" value="ECO:0007669"/>
    <property type="project" value="UniProtKB-ARBA"/>
</dbReference>